<dbReference type="InterPro" id="IPR018004">
    <property type="entry name" value="KilA/APSES_HTH"/>
</dbReference>
<feature type="compositionally biased region" description="Low complexity" evidence="5">
    <location>
        <begin position="51"/>
        <end position="63"/>
    </location>
</feature>
<feature type="compositionally biased region" description="Low complexity" evidence="5">
    <location>
        <begin position="261"/>
        <end position="272"/>
    </location>
</feature>
<evidence type="ECO:0000313" key="7">
    <source>
        <dbReference type="EMBL" id="ODQ59934.1"/>
    </source>
</evidence>
<dbReference type="InterPro" id="IPR029790">
    <property type="entry name" value="EFG1/Phd1/StuA"/>
</dbReference>
<gene>
    <name evidence="7" type="ORF">WICANDRAFT_68498</name>
</gene>
<feature type="region of interest" description="Disordered" evidence="5">
    <location>
        <begin position="530"/>
        <end position="550"/>
    </location>
</feature>
<keyword evidence="2" id="KW-0805">Transcription regulation</keyword>
<dbReference type="OrthoDB" id="5407653at2759"/>
<comment type="similarity">
    <text evidence="1">Belongs to the EFG1/PHD1/stuA family.</text>
</comment>
<evidence type="ECO:0000256" key="1">
    <source>
        <dbReference type="ARBA" id="ARBA00007247"/>
    </source>
</evidence>
<keyword evidence="8" id="KW-1185">Reference proteome</keyword>
<organism evidence="7 8">
    <name type="scientific">Wickerhamomyces anomalus (strain ATCC 58044 / CBS 1984 / NCYC 433 / NRRL Y-366-8)</name>
    <name type="common">Yeast</name>
    <name type="synonym">Hansenula anomala</name>
    <dbReference type="NCBI Taxonomy" id="683960"/>
    <lineage>
        <taxon>Eukaryota</taxon>
        <taxon>Fungi</taxon>
        <taxon>Dikarya</taxon>
        <taxon>Ascomycota</taxon>
        <taxon>Saccharomycotina</taxon>
        <taxon>Saccharomycetes</taxon>
        <taxon>Phaffomycetales</taxon>
        <taxon>Wickerhamomycetaceae</taxon>
        <taxon>Wickerhamomyces</taxon>
    </lineage>
</organism>
<reference evidence="7 8" key="1">
    <citation type="journal article" date="2016" name="Proc. Natl. Acad. Sci. U.S.A.">
        <title>Comparative genomics of biotechnologically important yeasts.</title>
        <authorList>
            <person name="Riley R."/>
            <person name="Haridas S."/>
            <person name="Wolfe K.H."/>
            <person name="Lopes M.R."/>
            <person name="Hittinger C.T."/>
            <person name="Goeker M."/>
            <person name="Salamov A.A."/>
            <person name="Wisecaver J.H."/>
            <person name="Long T.M."/>
            <person name="Calvey C.H."/>
            <person name="Aerts A.L."/>
            <person name="Barry K.W."/>
            <person name="Choi C."/>
            <person name="Clum A."/>
            <person name="Coughlan A.Y."/>
            <person name="Deshpande S."/>
            <person name="Douglass A.P."/>
            <person name="Hanson S.J."/>
            <person name="Klenk H.-P."/>
            <person name="LaButti K.M."/>
            <person name="Lapidus A."/>
            <person name="Lindquist E.A."/>
            <person name="Lipzen A.M."/>
            <person name="Meier-Kolthoff J.P."/>
            <person name="Ohm R.A."/>
            <person name="Otillar R.P."/>
            <person name="Pangilinan J.L."/>
            <person name="Peng Y."/>
            <person name="Rokas A."/>
            <person name="Rosa C.A."/>
            <person name="Scheuner C."/>
            <person name="Sibirny A.A."/>
            <person name="Slot J.C."/>
            <person name="Stielow J.B."/>
            <person name="Sun H."/>
            <person name="Kurtzman C.P."/>
            <person name="Blackwell M."/>
            <person name="Grigoriev I.V."/>
            <person name="Jeffries T.W."/>
        </authorList>
    </citation>
    <scope>NUCLEOTIDE SEQUENCE [LARGE SCALE GENOMIC DNA]</scope>
    <source>
        <strain evidence="8">ATCC 58044 / CBS 1984 / NCYC 433 / NRRL Y-366-8</strain>
    </source>
</reference>
<feature type="region of interest" description="Disordered" evidence="5">
    <location>
        <begin position="390"/>
        <end position="508"/>
    </location>
</feature>
<dbReference type="GO" id="GO:0043565">
    <property type="term" value="F:sequence-specific DNA binding"/>
    <property type="evidence" value="ECO:0007669"/>
    <property type="project" value="TreeGrafter"/>
</dbReference>
<feature type="compositionally biased region" description="Low complexity" evidence="5">
    <location>
        <begin position="12"/>
        <end position="43"/>
    </location>
</feature>
<dbReference type="PANTHER" id="PTHR47792:SF1">
    <property type="entry name" value="PROTEIN SOK2-RELATED"/>
    <property type="match status" value="1"/>
</dbReference>
<dbReference type="GeneID" id="30201367"/>
<dbReference type="AlphaFoldDB" id="A0A1E3P410"/>
<dbReference type="FunFam" id="3.10.260.10:FF:000003">
    <property type="entry name" value="Ascospore maturation 1 protein"/>
    <property type="match status" value="1"/>
</dbReference>
<dbReference type="Gene3D" id="3.10.260.10">
    <property type="entry name" value="Transcription regulator HTH, APSES-type DNA-binding domain"/>
    <property type="match status" value="1"/>
</dbReference>
<keyword evidence="3" id="KW-0238">DNA-binding</keyword>
<evidence type="ECO:0000256" key="2">
    <source>
        <dbReference type="ARBA" id="ARBA00023015"/>
    </source>
</evidence>
<feature type="compositionally biased region" description="Low complexity" evidence="5">
    <location>
        <begin position="534"/>
        <end position="545"/>
    </location>
</feature>
<dbReference type="InterPro" id="IPR036887">
    <property type="entry name" value="HTH_APSES_sf"/>
</dbReference>
<dbReference type="Proteomes" id="UP000094112">
    <property type="component" value="Unassembled WGS sequence"/>
</dbReference>
<dbReference type="GO" id="GO:0003700">
    <property type="term" value="F:DNA-binding transcription factor activity"/>
    <property type="evidence" value="ECO:0007669"/>
    <property type="project" value="TreeGrafter"/>
</dbReference>
<name>A0A1E3P410_WICAA</name>
<feature type="compositionally biased region" description="Low complexity" evidence="5">
    <location>
        <begin position="101"/>
        <end position="113"/>
    </location>
</feature>
<evidence type="ECO:0000256" key="5">
    <source>
        <dbReference type="SAM" id="MobiDB-lite"/>
    </source>
</evidence>
<feature type="region of interest" description="Disordered" evidence="5">
    <location>
        <begin position="194"/>
        <end position="284"/>
    </location>
</feature>
<dbReference type="InterPro" id="IPR003163">
    <property type="entry name" value="Tscrpt_reg_HTH_APSES-type"/>
</dbReference>
<feature type="domain" description="HTH APSES-type" evidence="6">
    <location>
        <begin position="284"/>
        <end position="395"/>
    </location>
</feature>
<feature type="compositionally biased region" description="Low complexity" evidence="5">
    <location>
        <begin position="486"/>
        <end position="508"/>
    </location>
</feature>
<dbReference type="RefSeq" id="XP_019039141.1">
    <property type="nucleotide sequence ID" value="XM_019184121.1"/>
</dbReference>
<dbReference type="GO" id="GO:0005634">
    <property type="term" value="C:nucleus"/>
    <property type="evidence" value="ECO:0007669"/>
    <property type="project" value="TreeGrafter"/>
</dbReference>
<dbReference type="SUPFAM" id="SSF54616">
    <property type="entry name" value="DNA-binding domain of Mlu1-box binding protein MBP1"/>
    <property type="match status" value="1"/>
</dbReference>
<feature type="compositionally biased region" description="Polar residues" evidence="5">
    <location>
        <begin position="466"/>
        <end position="485"/>
    </location>
</feature>
<evidence type="ECO:0000256" key="3">
    <source>
        <dbReference type="ARBA" id="ARBA00023125"/>
    </source>
</evidence>
<dbReference type="PROSITE" id="PS51299">
    <property type="entry name" value="HTH_APSES"/>
    <property type="match status" value="1"/>
</dbReference>
<protein>
    <recommendedName>
        <fullName evidence="6">HTH APSES-type domain-containing protein</fullName>
    </recommendedName>
</protein>
<proteinExistence type="inferred from homology"/>
<dbReference type="EMBL" id="KV454210">
    <property type="protein sequence ID" value="ODQ59934.1"/>
    <property type="molecule type" value="Genomic_DNA"/>
</dbReference>
<evidence type="ECO:0000259" key="6">
    <source>
        <dbReference type="PROSITE" id="PS51299"/>
    </source>
</evidence>
<accession>A0A1E3P410</accession>
<feature type="compositionally biased region" description="Polar residues" evidence="5">
    <location>
        <begin position="390"/>
        <end position="401"/>
    </location>
</feature>
<feature type="compositionally biased region" description="Low complexity" evidence="5">
    <location>
        <begin position="415"/>
        <end position="460"/>
    </location>
</feature>
<keyword evidence="4" id="KW-0804">Transcription</keyword>
<evidence type="ECO:0000256" key="4">
    <source>
        <dbReference type="ARBA" id="ARBA00023163"/>
    </source>
</evidence>
<dbReference type="GO" id="GO:0045944">
    <property type="term" value="P:positive regulation of transcription by RNA polymerase II"/>
    <property type="evidence" value="ECO:0007669"/>
    <property type="project" value="TreeGrafter"/>
</dbReference>
<evidence type="ECO:0000313" key="8">
    <source>
        <dbReference type="Proteomes" id="UP000094112"/>
    </source>
</evidence>
<dbReference type="PANTHER" id="PTHR47792">
    <property type="entry name" value="PROTEIN SOK2-RELATED"/>
    <property type="match status" value="1"/>
</dbReference>
<dbReference type="STRING" id="683960.A0A1E3P410"/>
<dbReference type="Pfam" id="PF04383">
    <property type="entry name" value="KilA-N"/>
    <property type="match status" value="1"/>
</dbReference>
<feature type="region of interest" description="Disordered" evidence="5">
    <location>
        <begin position="1"/>
        <end position="113"/>
    </location>
</feature>
<feature type="compositionally biased region" description="Low complexity" evidence="5">
    <location>
        <begin position="195"/>
        <end position="254"/>
    </location>
</feature>
<sequence length="576" mass="62850">MSALPPAKQLDNASATAPSPSNNNNNNPVNGQPAQTASAASTAVKQDQPSNNNNNANANNANNSPLTGSSSTANAGLQGAHAQNTVPVSNQNNQGLQHPGQQQEDQYRYAQQQQQQQQQYSYYYQQQQQQQQQPMYNSQFQSSYPSYYQSALGSTPINAATAGGATAGNAQYNQAYPDYNYQRYSYVQNYAPPHQQSQQYYNSQPSINSTPSQSNQQSNATSAQTASTSTAPTTAPTAPATTTSATSSATPIPQQTMASIPPQTYSTQPTSTVGQIQPVGSRPRVTTTMWEDEKTLCYQVDANGVSVVRRADNNMINGTKLLNVAHMTRGRRDGILKSEKIRDVVKIGSMHLKGVWIPFDRALAMAQREGIVDLLYPLFVRDIKQVIQQGSTTQPNANPQWQYPPVPQSVPGTNYQQQQPQLQSAYSAQSVPQTQSQTPTQQQQQSQAQSQSQGQQQPAQKLSPYLTPTSLSNASLPQDNKSNVIGNATNTSTGNSNAPTSSVPPQQQQQNYYNTQYPNYYPYQYATTGVSTGPQIQQQPAQAQQNGNVPMYQYQQNYGYGYLPQYGQAGSNDEQK</sequence>
<feature type="compositionally biased region" description="Polar residues" evidence="5">
    <location>
        <begin position="64"/>
        <end position="100"/>
    </location>
</feature>
<dbReference type="SMART" id="SM01252">
    <property type="entry name" value="KilA-N"/>
    <property type="match status" value="1"/>
</dbReference>